<gene>
    <name evidence="1" type="ORF">Cyrtocomes_01137</name>
</gene>
<sequence>MEGISATLILQWIKKFAKILRSKIYQDTQKNEVVNV</sequence>
<evidence type="ECO:0000313" key="1">
    <source>
        <dbReference type="EMBL" id="MDZ5762743.1"/>
    </source>
</evidence>
<organism evidence="1 2">
    <name type="scientific">Candidatus Cyrtobacter comes</name>
    <dbReference type="NCBI Taxonomy" id="675776"/>
    <lineage>
        <taxon>Bacteria</taxon>
        <taxon>Pseudomonadati</taxon>
        <taxon>Pseudomonadota</taxon>
        <taxon>Alphaproteobacteria</taxon>
        <taxon>Rickettsiales</taxon>
        <taxon>Candidatus Midichloriaceae</taxon>
        <taxon>Candidatus Cyrtobacter</taxon>
    </lineage>
</organism>
<dbReference type="EMBL" id="JARGYT010000100">
    <property type="protein sequence ID" value="MDZ5762743.1"/>
    <property type="molecule type" value="Genomic_DNA"/>
</dbReference>
<name>A0ABU5L9F2_9RICK</name>
<reference evidence="1 2" key="1">
    <citation type="submission" date="2023-02" db="EMBL/GenBank/DDBJ databases">
        <title>Host association and intracellularity evolved multiple times independently in the Rickettsiales.</title>
        <authorList>
            <person name="Castelli M."/>
            <person name="Nardi T."/>
            <person name="Gammuto L."/>
            <person name="Bellinzona G."/>
            <person name="Sabaneyeva E."/>
            <person name="Potekhin A."/>
            <person name="Serra V."/>
            <person name="Petroni G."/>
            <person name="Sassera D."/>
        </authorList>
    </citation>
    <scope>NUCLEOTIDE SEQUENCE [LARGE SCALE GENOMIC DNA]</scope>
    <source>
        <strain evidence="1 2">BOD18</strain>
    </source>
</reference>
<keyword evidence="2" id="KW-1185">Reference proteome</keyword>
<proteinExistence type="predicted"/>
<protein>
    <submittedName>
        <fullName evidence="1">Uncharacterized protein</fullName>
    </submittedName>
</protein>
<accession>A0ABU5L9F2</accession>
<dbReference type="Proteomes" id="UP001293791">
    <property type="component" value="Unassembled WGS sequence"/>
</dbReference>
<evidence type="ECO:0000313" key="2">
    <source>
        <dbReference type="Proteomes" id="UP001293791"/>
    </source>
</evidence>
<comment type="caution">
    <text evidence="1">The sequence shown here is derived from an EMBL/GenBank/DDBJ whole genome shotgun (WGS) entry which is preliminary data.</text>
</comment>